<evidence type="ECO:0000259" key="8">
    <source>
        <dbReference type="PROSITE" id="PS50994"/>
    </source>
</evidence>
<keyword evidence="1" id="KW-0808">Transferase</keyword>
<evidence type="ECO:0000256" key="4">
    <source>
        <dbReference type="ARBA" id="ARBA00022759"/>
    </source>
</evidence>
<evidence type="ECO:0000256" key="2">
    <source>
        <dbReference type="ARBA" id="ARBA00022695"/>
    </source>
</evidence>
<evidence type="ECO:0000256" key="6">
    <source>
        <dbReference type="SAM" id="MobiDB-lite"/>
    </source>
</evidence>
<dbReference type="PANTHER" id="PTHR37984">
    <property type="entry name" value="PROTEIN CBG26694"/>
    <property type="match status" value="1"/>
</dbReference>
<dbReference type="Gene3D" id="3.10.10.10">
    <property type="entry name" value="HIV Type 1 Reverse Transcriptase, subunit A, domain 1"/>
    <property type="match status" value="1"/>
</dbReference>
<comment type="caution">
    <text evidence="9">The sequence shown here is derived from an EMBL/GenBank/DDBJ whole genome shotgun (WGS) entry which is preliminary data.</text>
</comment>
<dbReference type="CDD" id="cd01647">
    <property type="entry name" value="RT_LTR"/>
    <property type="match status" value="1"/>
</dbReference>
<evidence type="ECO:0008006" key="11">
    <source>
        <dbReference type="Google" id="ProtNLM"/>
    </source>
</evidence>
<dbReference type="Pfam" id="PF17921">
    <property type="entry name" value="Integrase_H2C2"/>
    <property type="match status" value="1"/>
</dbReference>
<dbReference type="InterPro" id="IPR000477">
    <property type="entry name" value="RT_dom"/>
</dbReference>
<dbReference type="Gene3D" id="2.40.70.10">
    <property type="entry name" value="Acid Proteases"/>
    <property type="match status" value="1"/>
</dbReference>
<dbReference type="InterPro" id="IPR041588">
    <property type="entry name" value="Integrase_H2C2"/>
</dbReference>
<dbReference type="CDD" id="cd22744">
    <property type="entry name" value="OTU"/>
    <property type="match status" value="1"/>
</dbReference>
<keyword evidence="3" id="KW-0540">Nuclease</keyword>
<evidence type="ECO:0000313" key="9">
    <source>
        <dbReference type="EMBL" id="CAF3465234.1"/>
    </source>
</evidence>
<dbReference type="SUPFAM" id="SSF53098">
    <property type="entry name" value="Ribonuclease H-like"/>
    <property type="match status" value="1"/>
</dbReference>
<keyword evidence="2" id="KW-0548">Nucleotidyltransferase</keyword>
<gene>
    <name evidence="9" type="ORF">KIK155_LOCUS13397</name>
</gene>
<feature type="region of interest" description="Disordered" evidence="6">
    <location>
        <begin position="1408"/>
        <end position="1432"/>
    </location>
</feature>
<accession>A0A818EVK7</accession>
<feature type="domain" description="Integrase catalytic" evidence="8">
    <location>
        <begin position="1077"/>
        <end position="1235"/>
    </location>
</feature>
<dbReference type="Proteomes" id="UP000663865">
    <property type="component" value="Unassembled WGS sequence"/>
</dbReference>
<reference evidence="9" key="1">
    <citation type="submission" date="2021-02" db="EMBL/GenBank/DDBJ databases">
        <authorList>
            <person name="Nowell W R."/>
        </authorList>
    </citation>
    <scope>NUCLEOTIDE SEQUENCE</scope>
</reference>
<keyword evidence="4" id="KW-0378">Hydrolase</keyword>
<dbReference type="InterPro" id="IPR021109">
    <property type="entry name" value="Peptidase_aspartic_dom_sf"/>
</dbReference>
<evidence type="ECO:0000256" key="5">
    <source>
        <dbReference type="ARBA" id="ARBA00023268"/>
    </source>
</evidence>
<dbReference type="SUPFAM" id="SSF56672">
    <property type="entry name" value="DNA/RNA polymerases"/>
    <property type="match status" value="1"/>
</dbReference>
<dbReference type="Gene3D" id="3.10.20.370">
    <property type="match status" value="1"/>
</dbReference>
<dbReference type="InterPro" id="IPR036397">
    <property type="entry name" value="RNaseH_sf"/>
</dbReference>
<dbReference type="GO" id="GO:0016779">
    <property type="term" value="F:nucleotidyltransferase activity"/>
    <property type="evidence" value="ECO:0007669"/>
    <property type="project" value="UniProtKB-KW"/>
</dbReference>
<dbReference type="FunFam" id="3.30.70.270:FF:000020">
    <property type="entry name" value="Transposon Tf2-6 polyprotein-like Protein"/>
    <property type="match status" value="1"/>
</dbReference>
<evidence type="ECO:0000313" key="10">
    <source>
        <dbReference type="Proteomes" id="UP000663865"/>
    </source>
</evidence>
<dbReference type="GO" id="GO:0004519">
    <property type="term" value="F:endonuclease activity"/>
    <property type="evidence" value="ECO:0007669"/>
    <property type="project" value="UniProtKB-KW"/>
</dbReference>
<dbReference type="Gene3D" id="3.30.70.270">
    <property type="match status" value="2"/>
</dbReference>
<evidence type="ECO:0000256" key="3">
    <source>
        <dbReference type="ARBA" id="ARBA00022722"/>
    </source>
</evidence>
<feature type="domain" description="Reverse transcriptase" evidence="7">
    <location>
        <begin position="354"/>
        <end position="535"/>
    </location>
</feature>
<sequence>MNEITNAGINVTGIGGSVKVHGRINLKVNIGNEKSVFQSFVIVEDLANELLLGADFIRSNEFIIDMANEKLLKRLSKLNNIAPKAINRLESCNSNINKIKSAVEDTSVSDNNNCKVNLISAKLNSKIPIVKETISNFNVKKVSNLNSEKNIFNIDYTNGSVRLIETINLKPQHSTIAAFDLDKKFKNNVNVFSVGVFPDKAILNDNLMIQSCVINSDCKNLVMPIMNCSDGMIQLKAGTIIAYAQKLVNKNNGELAEAGFEWRKKEVNASENKKSESFMEMFRMDEAKLTSDQNKKVEALLNKFSKCISLSDNDVGKTSTLSHSIKLTRDTAIKQPIRRINGELAEEVETQLQQLSDDGIIRPSNSPWSSCIVPVKKRCGGLRLAIDYRLLNNLTVKDSFPLPNLNDAVYNLHGSVFFSTLDLTRGYYNVPMDEDSIPLTAFSTSRSHWEFIRMPFGLCNAGATFQRLMNLVLRGFSWSQCICYIDDALILGSTFEEHYNNLHDVLSCLSQHGLKIKPQKCYLFRKAVKFLGYEVSKNGIMPDRKNIEGITNFPRPTTVKNVRSFLGIVNFYRLHIPNCSIIQKPLSALTGKNKVLVWNDDAEKAFNKLKQLLVSPQLLAYPDYSSIKPLEVHVDSSLTGAGAVLSQKQLGVVRPIAFISTSWGVTEQNYASTARELAGLRWAVKKLAPFLRGREFVIHTDNQPLIFLSNTKCVSQRLARTLEDLSDFNFKVKWIPGHSNIVADALSRMHETILDSPRAKESLNILGESLLEIKMDGGGDSLVNALSFWLTGNISDSLNLRQKLVTELINNNKLYGLELNKVGKFELKIMLQEGINLIPEVIKAFSNLFNCKVIVFEKRRHPIEFGDDSLPKICYLNSHNSLHYNLLVESQVKPNKIIDPSPIILPEGRVDESVKNASIVINQSQVKLNFNKWTREEVQLMQRSNDLLRLLKTFISMYPPGDSRILKCKQAPNLNIFLKYINEIKIVDKILVREIDINLENHRFVSIITLDAFIKGAIEVHISRAHCGRQVLKTILRETVWNPNDWRVIEDICHTCQICQRFKPPCNVAHPGFKKIVSACPFDLLSVDLMNLPITRDRFKCCLVAIDHFTKYLYAVPLKDKTAETVVHALERIVFQRCLQLPSRILSDNGPEWDNTLYRQMLIRNNIQPIYSSPNHPESNGGVERANQTLKNILARFEGEQVDWVTILPEAVRIYNSSPHTTTQRTPVSFFLERAHSLRNNRENLLSAAWREPSHKFSPFMISQLVGKKIMHKGFLTQNKFEPRFEGPFQIVSVNDNDRSYIISSMVNETTPAFGKPIKVHHSHLRPWIPRPNYLAKFDLGGKIFPPQPNLNQTLSRCHYYKMYNNPSRMSTNSFLGFHPATPSVQPIAPGGNLAIPPIVEELVEPQNGAVGGNIPQGPPRPQPATEGEATSSTPLNLNIAPPLIFESPIFENLNSSESIVNDSFEGFPSIDSSTERALSRLENLLASPEIENPSLLVRNPLISNQPIPTVPDISEEIINESNISESSNIEEIPVASNVPIIIPEPIIIDPIPVVNPIEPTVDNNPKNTVRTSSRIPVLSPVLNPTITRLRTSNTKPKGFYKT</sequence>
<proteinExistence type="predicted"/>
<dbReference type="Pfam" id="PF00078">
    <property type="entry name" value="RVT_1"/>
    <property type="match status" value="1"/>
</dbReference>
<keyword evidence="5" id="KW-0511">Multifunctional enzyme</keyword>
<evidence type="ECO:0000256" key="1">
    <source>
        <dbReference type="ARBA" id="ARBA00022679"/>
    </source>
</evidence>
<name>A0A818EVK7_9BILA</name>
<dbReference type="Gene3D" id="3.30.420.10">
    <property type="entry name" value="Ribonuclease H-like superfamily/Ribonuclease H"/>
    <property type="match status" value="1"/>
</dbReference>
<dbReference type="PANTHER" id="PTHR37984:SF5">
    <property type="entry name" value="PROTEIN NYNRIN-LIKE"/>
    <property type="match status" value="1"/>
</dbReference>
<dbReference type="InterPro" id="IPR012337">
    <property type="entry name" value="RNaseH-like_sf"/>
</dbReference>
<keyword evidence="4" id="KW-0255">Endonuclease</keyword>
<dbReference type="InterPro" id="IPR050951">
    <property type="entry name" value="Retrovirus_Pol_polyprotein"/>
</dbReference>
<dbReference type="InterPro" id="IPR041577">
    <property type="entry name" value="RT_RNaseH_2"/>
</dbReference>
<evidence type="ECO:0000259" key="7">
    <source>
        <dbReference type="PROSITE" id="PS50878"/>
    </source>
</evidence>
<dbReference type="GO" id="GO:0015074">
    <property type="term" value="P:DNA integration"/>
    <property type="evidence" value="ECO:0007669"/>
    <property type="project" value="InterPro"/>
</dbReference>
<dbReference type="Pfam" id="PF17919">
    <property type="entry name" value="RT_RNaseH_2"/>
    <property type="match status" value="1"/>
</dbReference>
<dbReference type="InterPro" id="IPR001584">
    <property type="entry name" value="Integrase_cat-core"/>
</dbReference>
<dbReference type="PROSITE" id="PS50994">
    <property type="entry name" value="INTEGRASE"/>
    <property type="match status" value="1"/>
</dbReference>
<dbReference type="GO" id="GO:0003676">
    <property type="term" value="F:nucleic acid binding"/>
    <property type="evidence" value="ECO:0007669"/>
    <property type="project" value="InterPro"/>
</dbReference>
<protein>
    <recommendedName>
        <fullName evidence="11">Endonuclease</fullName>
    </recommendedName>
</protein>
<dbReference type="InterPro" id="IPR043502">
    <property type="entry name" value="DNA/RNA_pol_sf"/>
</dbReference>
<organism evidence="9 10">
    <name type="scientific">Rotaria socialis</name>
    <dbReference type="NCBI Taxonomy" id="392032"/>
    <lineage>
        <taxon>Eukaryota</taxon>
        <taxon>Metazoa</taxon>
        <taxon>Spiralia</taxon>
        <taxon>Gnathifera</taxon>
        <taxon>Rotifera</taxon>
        <taxon>Eurotatoria</taxon>
        <taxon>Bdelloidea</taxon>
        <taxon>Philodinida</taxon>
        <taxon>Philodinidae</taxon>
        <taxon>Rotaria</taxon>
    </lineage>
</organism>
<dbReference type="CDD" id="cd09274">
    <property type="entry name" value="RNase_HI_RT_Ty3"/>
    <property type="match status" value="1"/>
</dbReference>
<dbReference type="PROSITE" id="PS50878">
    <property type="entry name" value="RT_POL"/>
    <property type="match status" value="1"/>
</dbReference>
<dbReference type="Pfam" id="PF00665">
    <property type="entry name" value="rve"/>
    <property type="match status" value="1"/>
</dbReference>
<dbReference type="EMBL" id="CAJNYV010002262">
    <property type="protein sequence ID" value="CAF3465234.1"/>
    <property type="molecule type" value="Genomic_DNA"/>
</dbReference>
<dbReference type="InterPro" id="IPR043128">
    <property type="entry name" value="Rev_trsase/Diguanyl_cyclase"/>
</dbReference>